<protein>
    <submittedName>
        <fullName evidence="1">Uncharacterized protein</fullName>
    </submittedName>
</protein>
<sequence length="26" mass="2962">MTRSYLPHRQNLSTTGLMTKIVHYGG</sequence>
<proteinExistence type="predicted"/>
<dbReference type="AlphaFoldDB" id="A0A2P5D7E0"/>
<comment type="caution">
    <text evidence="1">The sequence shown here is derived from an EMBL/GenBank/DDBJ whole genome shotgun (WGS) entry which is preliminary data.</text>
</comment>
<organism evidence="1 2">
    <name type="scientific">Parasponia andersonii</name>
    <name type="common">Sponia andersonii</name>
    <dbReference type="NCBI Taxonomy" id="3476"/>
    <lineage>
        <taxon>Eukaryota</taxon>
        <taxon>Viridiplantae</taxon>
        <taxon>Streptophyta</taxon>
        <taxon>Embryophyta</taxon>
        <taxon>Tracheophyta</taxon>
        <taxon>Spermatophyta</taxon>
        <taxon>Magnoliopsida</taxon>
        <taxon>eudicotyledons</taxon>
        <taxon>Gunneridae</taxon>
        <taxon>Pentapetalae</taxon>
        <taxon>rosids</taxon>
        <taxon>fabids</taxon>
        <taxon>Rosales</taxon>
        <taxon>Cannabaceae</taxon>
        <taxon>Parasponia</taxon>
    </lineage>
</organism>
<evidence type="ECO:0000313" key="2">
    <source>
        <dbReference type="Proteomes" id="UP000237105"/>
    </source>
</evidence>
<accession>A0A2P5D7E0</accession>
<dbReference type="EMBL" id="JXTB01000057">
    <property type="protein sequence ID" value="PON69205.1"/>
    <property type="molecule type" value="Genomic_DNA"/>
</dbReference>
<gene>
    <name evidence="1" type="ORF">PanWU01x14_089280</name>
</gene>
<evidence type="ECO:0000313" key="1">
    <source>
        <dbReference type="EMBL" id="PON69205.1"/>
    </source>
</evidence>
<name>A0A2P5D7E0_PARAD</name>
<keyword evidence="2" id="KW-1185">Reference proteome</keyword>
<dbReference type="Proteomes" id="UP000237105">
    <property type="component" value="Unassembled WGS sequence"/>
</dbReference>
<reference evidence="2" key="1">
    <citation type="submission" date="2016-06" db="EMBL/GenBank/DDBJ databases">
        <title>Parallel loss of symbiosis genes in relatives of nitrogen-fixing non-legume Parasponia.</title>
        <authorList>
            <person name="Van Velzen R."/>
            <person name="Holmer R."/>
            <person name="Bu F."/>
            <person name="Rutten L."/>
            <person name="Van Zeijl A."/>
            <person name="Liu W."/>
            <person name="Santuari L."/>
            <person name="Cao Q."/>
            <person name="Sharma T."/>
            <person name="Shen D."/>
            <person name="Roswanjaya Y."/>
            <person name="Wardhani T."/>
            <person name="Kalhor M.S."/>
            <person name="Jansen J."/>
            <person name="Van den Hoogen J."/>
            <person name="Gungor B."/>
            <person name="Hartog M."/>
            <person name="Hontelez J."/>
            <person name="Verver J."/>
            <person name="Yang W.-C."/>
            <person name="Schijlen E."/>
            <person name="Repin R."/>
            <person name="Schilthuizen M."/>
            <person name="Schranz E."/>
            <person name="Heidstra R."/>
            <person name="Miyata K."/>
            <person name="Fedorova E."/>
            <person name="Kohlen W."/>
            <person name="Bisseling T."/>
            <person name="Smit S."/>
            <person name="Geurts R."/>
        </authorList>
    </citation>
    <scope>NUCLEOTIDE SEQUENCE [LARGE SCALE GENOMIC DNA]</scope>
    <source>
        <strain evidence="2">cv. WU1-14</strain>
    </source>
</reference>